<evidence type="ECO:0000256" key="4">
    <source>
        <dbReference type="ARBA" id="ARBA00023001"/>
    </source>
</evidence>
<evidence type="ECO:0000256" key="9">
    <source>
        <dbReference type="RuleBase" id="RU361166"/>
    </source>
</evidence>
<feature type="domain" description="Glycoside hydrolase family 9" evidence="10">
    <location>
        <begin position="481"/>
        <end position="878"/>
    </location>
</feature>
<name>A0ABQ7YVC9_BRANA</name>
<dbReference type="Gene3D" id="1.50.10.10">
    <property type="match status" value="2"/>
</dbReference>
<comment type="similarity">
    <text evidence="2 8 9">Belongs to the glycosyl hydrolase 9 (cellulase E) family.</text>
</comment>
<sequence>MKPSFFILTVLALLLLPTAIPHDYSEALRKSILFFEGQRSGRLPKQQRMTWRGDSALNDGKNLNTDLVGGYYDAGDNIKFHFPMAFTATMLAWSSIDFQSYMSQNDLGHNLIALKWATDYLLKTVSQLPNRIFVQVGEAQADHDCWERPEDMDTPRTAFALDAPDPASDLAGEIAAALAAASIAFKQSRPKYSVVLLDKAIKTFQYADSHRGCYTDNPNVNKAVCPFYCSVNGYKDELLWGAAWLRRATGDDYYLEYLVNNRQAFGQDFNYLEFGWDNKYGGVNVLIAKEIFEKDAIALTAYKDAAEEMMCAFFPETSGPHHMSYTPGGLLYKPGNSQLQNMAALSFLLLTYADYLSNSSQQLNCSNHQFQPDSLRRIVKRQVDYVLGDNPAKLSYMVGYGDQYPRQIHHRGASIPSVKVQRNAFGCLLGWNIFKSPNPDPNILVGAVIGGPDVDDSFIGKRTNASDTEPTTYINAPLVGFHFPMAFSATMLAWSAVDFGSYMSPVDLRENLVALRWGTDYLLKTVSHLRNRIFVHVGEVEKDHQCWQRPEDMGTPRTAYAVETQYPASDLAGEITAAFAAASIAFKRYDPSYAQRLLKNALKTFKYANSHRGSYTNNTWVKLAVCPFYCSVNGYGDELLWGAAWLRRATSKASYIKYLVDNRHSLGADFNYYEFGWDNKVGGVNVLVAKEAFEKNVPEIAPYRDTAEQMMCAYFPETAGPHMTYTPGEPGSNILQNTVALSFLLLTYAGYLSKSSQQLHCGSVKIHPESLRHLAKRQVDYILGDNPMKMSYMIGYGNHYPRKIHHRGASSPSIATHPKAITCLEGWNIFASPKPDPNMLVGAVVGGPNVDDKFVGGRKNASETEPTTYINAPFVGLLAYFNANKKISMIGRLSFVKQKQIVYIRA</sequence>
<evidence type="ECO:0000256" key="2">
    <source>
        <dbReference type="ARBA" id="ARBA00007072"/>
    </source>
</evidence>
<evidence type="ECO:0000256" key="3">
    <source>
        <dbReference type="ARBA" id="ARBA00022801"/>
    </source>
</evidence>
<dbReference type="InterPro" id="IPR001701">
    <property type="entry name" value="Glyco_hydro_9"/>
</dbReference>
<feature type="active site" evidence="8">
    <location>
        <position position="805"/>
    </location>
</feature>
<comment type="caution">
    <text evidence="11">The sequence shown here is derived from an EMBL/GenBank/DDBJ whole genome shotgun (WGS) entry which is preliminary data.</text>
</comment>
<dbReference type="EC" id="3.2.1.4" evidence="9"/>
<dbReference type="PROSITE" id="PS00592">
    <property type="entry name" value="GH9_2"/>
    <property type="match status" value="2"/>
</dbReference>
<evidence type="ECO:0000256" key="7">
    <source>
        <dbReference type="ARBA" id="ARBA00023326"/>
    </source>
</evidence>
<proteinExistence type="inferred from homology"/>
<dbReference type="InterPro" id="IPR008928">
    <property type="entry name" value="6-hairpin_glycosidase_sf"/>
</dbReference>
<keyword evidence="7 8" id="KW-0624">Polysaccharide degradation</keyword>
<evidence type="ECO:0000256" key="5">
    <source>
        <dbReference type="ARBA" id="ARBA00023277"/>
    </source>
</evidence>
<evidence type="ECO:0000313" key="12">
    <source>
        <dbReference type="Proteomes" id="UP000824890"/>
    </source>
</evidence>
<evidence type="ECO:0000313" key="11">
    <source>
        <dbReference type="EMBL" id="KAH0871856.1"/>
    </source>
</evidence>
<dbReference type="SUPFAM" id="SSF48208">
    <property type="entry name" value="Six-hairpin glycosidases"/>
    <property type="match status" value="2"/>
</dbReference>
<reference evidence="11 12" key="1">
    <citation type="submission" date="2021-05" db="EMBL/GenBank/DDBJ databases">
        <title>Genome Assembly of Synthetic Allotetraploid Brassica napus Reveals Homoeologous Exchanges between Subgenomes.</title>
        <authorList>
            <person name="Davis J.T."/>
        </authorList>
    </citation>
    <scope>NUCLEOTIDE SEQUENCE [LARGE SCALE GENOMIC DNA]</scope>
    <source>
        <strain evidence="12">cv. Da-Ae</strain>
        <tissue evidence="11">Seedling</tissue>
    </source>
</reference>
<gene>
    <name evidence="11" type="ORF">HID58_078878</name>
</gene>
<dbReference type="InterPro" id="IPR012341">
    <property type="entry name" value="6hp_glycosidase-like_sf"/>
</dbReference>
<keyword evidence="12" id="KW-1185">Reference proteome</keyword>
<keyword evidence="6 8" id="KW-0326">Glycosidase</keyword>
<evidence type="ECO:0000259" key="10">
    <source>
        <dbReference type="Pfam" id="PF00759"/>
    </source>
</evidence>
<feature type="signal peptide" evidence="9">
    <location>
        <begin position="1"/>
        <end position="21"/>
    </location>
</feature>
<keyword evidence="4 9" id="KW-0136">Cellulose degradation</keyword>
<keyword evidence="3 8" id="KW-0378">Hydrolase</keyword>
<dbReference type="InterPro" id="IPR018221">
    <property type="entry name" value="Glyco_hydro_9_His_AS"/>
</dbReference>
<comment type="catalytic activity">
    <reaction evidence="1 9">
        <text>Endohydrolysis of (1-&gt;4)-beta-D-glucosidic linkages in cellulose, lichenin and cereal beta-D-glucans.</text>
        <dbReference type="EC" id="3.2.1.4"/>
    </reaction>
</comment>
<protein>
    <recommendedName>
        <fullName evidence="9">Endoglucanase</fullName>
        <ecNumber evidence="9">3.2.1.4</ecNumber>
    </recommendedName>
</protein>
<accession>A0ABQ7YVC9</accession>
<keyword evidence="5 8" id="KW-0119">Carbohydrate metabolism</keyword>
<organism evidence="11 12">
    <name type="scientific">Brassica napus</name>
    <name type="common">Rape</name>
    <dbReference type="NCBI Taxonomy" id="3708"/>
    <lineage>
        <taxon>Eukaryota</taxon>
        <taxon>Viridiplantae</taxon>
        <taxon>Streptophyta</taxon>
        <taxon>Embryophyta</taxon>
        <taxon>Tracheophyta</taxon>
        <taxon>Spermatophyta</taxon>
        <taxon>Magnoliopsida</taxon>
        <taxon>eudicotyledons</taxon>
        <taxon>Gunneridae</taxon>
        <taxon>Pentapetalae</taxon>
        <taxon>rosids</taxon>
        <taxon>malvids</taxon>
        <taxon>Brassicales</taxon>
        <taxon>Brassicaceae</taxon>
        <taxon>Brassiceae</taxon>
        <taxon>Brassica</taxon>
    </lineage>
</organism>
<feature type="chain" id="PRO_5044966690" description="Endoglucanase" evidence="9">
    <location>
        <begin position="22"/>
        <end position="906"/>
    </location>
</feature>
<dbReference type="Proteomes" id="UP000824890">
    <property type="component" value="Unassembled WGS sequence"/>
</dbReference>
<dbReference type="Pfam" id="PF00759">
    <property type="entry name" value="Glyco_hydro_9"/>
    <property type="match status" value="2"/>
</dbReference>
<feature type="domain" description="Glycoside hydrolase family 9" evidence="10">
    <location>
        <begin position="24"/>
        <end position="480"/>
    </location>
</feature>
<feature type="active site" evidence="8">
    <location>
        <position position="409"/>
    </location>
</feature>
<evidence type="ECO:0000256" key="1">
    <source>
        <dbReference type="ARBA" id="ARBA00000966"/>
    </source>
</evidence>
<evidence type="ECO:0000256" key="6">
    <source>
        <dbReference type="ARBA" id="ARBA00023295"/>
    </source>
</evidence>
<keyword evidence="9" id="KW-0732">Signal</keyword>
<dbReference type="EMBL" id="JAGKQM010000017">
    <property type="protein sequence ID" value="KAH0871856.1"/>
    <property type="molecule type" value="Genomic_DNA"/>
</dbReference>
<dbReference type="PANTHER" id="PTHR22298">
    <property type="entry name" value="ENDO-1,4-BETA-GLUCANASE"/>
    <property type="match status" value="1"/>
</dbReference>
<evidence type="ECO:0000256" key="8">
    <source>
        <dbReference type="PROSITE-ProRule" id="PRU10059"/>
    </source>
</evidence>